<gene>
    <name evidence="2" type="ORF">EBB45_09340</name>
</gene>
<dbReference type="Proteomes" id="UP000274033">
    <property type="component" value="Unassembled WGS sequence"/>
</dbReference>
<evidence type="ECO:0000313" key="2">
    <source>
        <dbReference type="EMBL" id="RQW74797.1"/>
    </source>
</evidence>
<keyword evidence="3" id="KW-1185">Reference proteome</keyword>
<evidence type="ECO:0000259" key="1">
    <source>
        <dbReference type="Pfam" id="PF13761"/>
    </source>
</evidence>
<dbReference type="Pfam" id="PF13761">
    <property type="entry name" value="DUF4166"/>
    <property type="match status" value="1"/>
</dbReference>
<dbReference type="RefSeq" id="WP_124764221.1">
    <property type="nucleotide sequence ID" value="NZ_JAFBDY010000006.1"/>
</dbReference>
<name>A0A3N9UF58_9BACI</name>
<feature type="domain" description="DUF4166" evidence="1">
    <location>
        <begin position="15"/>
        <end position="198"/>
    </location>
</feature>
<dbReference type="EMBL" id="RRCT01000007">
    <property type="protein sequence ID" value="RQW74797.1"/>
    <property type="molecule type" value="Genomic_DNA"/>
</dbReference>
<dbReference type="AlphaFoldDB" id="A0A3N9UF58"/>
<dbReference type="InterPro" id="IPR025311">
    <property type="entry name" value="DUF4166"/>
</dbReference>
<organism evidence="2 3">
    <name type="scientific">Lysinibacillus composti</name>
    <dbReference type="NCBI Taxonomy" id="720633"/>
    <lineage>
        <taxon>Bacteria</taxon>
        <taxon>Bacillati</taxon>
        <taxon>Bacillota</taxon>
        <taxon>Bacilli</taxon>
        <taxon>Bacillales</taxon>
        <taxon>Bacillaceae</taxon>
        <taxon>Lysinibacillus</taxon>
    </lineage>
</organism>
<evidence type="ECO:0000313" key="3">
    <source>
        <dbReference type="Proteomes" id="UP000274033"/>
    </source>
</evidence>
<dbReference type="OrthoDB" id="2448833at2"/>
<protein>
    <submittedName>
        <fullName evidence="2">DUF4166 domain-containing protein</fullName>
    </submittedName>
</protein>
<reference evidence="2 3" key="1">
    <citation type="journal article" date="2013" name="J. Microbiol.">
        <title>Lysinibacillus chungkukjangi sp. nov., isolated from Chungkukjang, Korean fermented soybean food.</title>
        <authorList>
            <person name="Kim S.J."/>
            <person name="Jang Y.H."/>
            <person name="Hamada M."/>
            <person name="Ahn J.H."/>
            <person name="Weon H.Y."/>
            <person name="Suzuki K."/>
            <person name="Whang K.S."/>
            <person name="Kwon S.W."/>
        </authorList>
    </citation>
    <scope>NUCLEOTIDE SEQUENCE [LARGE SCALE GENOMIC DNA]</scope>
    <source>
        <strain evidence="2 3">MCCC 1A12701</strain>
    </source>
</reference>
<comment type="caution">
    <text evidence="2">The sequence shown here is derived from an EMBL/GenBank/DDBJ whole genome shotgun (WGS) entry which is preliminary data.</text>
</comment>
<sequence>MTIYQTMLGDDFHRLHPMLKHRYALPQGESFIATGVMKKIEAGTKLLNPFYAIASKFDFLFPESGENIPFTIRNTTIPHAKSDYAVLWERTFYFRDKTRKFDALMTIDLAGGVVQDYLGSPALFYSDLTFHVTKEGRLLIRSGVQRFVLGRIQLPIPKQLEGRVIVEEGYDNLKGVYTIHVSIHNPIVGRLMMYAGEFTEILR</sequence>
<proteinExistence type="predicted"/>
<accession>A0A3N9UF58</accession>